<dbReference type="Proteomes" id="UP000015241">
    <property type="component" value="Unassembled WGS sequence"/>
</dbReference>
<dbReference type="InParanoid" id="S8DMK8"/>
<dbReference type="InterPro" id="IPR006139">
    <property type="entry name" value="D-isomer_2_OHA_DH_cat_dom"/>
</dbReference>
<dbReference type="Gene3D" id="3.40.50.720">
    <property type="entry name" value="NAD(P)-binding Rossmann-like Domain"/>
    <property type="match status" value="2"/>
</dbReference>
<dbReference type="PROSITE" id="PS00670">
    <property type="entry name" value="D_2_HYDROXYACID_DH_2"/>
    <property type="match status" value="1"/>
</dbReference>
<dbReference type="AlphaFoldDB" id="S8DMK8"/>
<dbReference type="Pfam" id="PF00389">
    <property type="entry name" value="2-Hacid_dh"/>
    <property type="match status" value="1"/>
</dbReference>
<dbReference type="CDD" id="cd12168">
    <property type="entry name" value="Mand_dh_like"/>
    <property type="match status" value="1"/>
</dbReference>
<dbReference type="GO" id="GO:0016618">
    <property type="term" value="F:hydroxypyruvate reductase [NAD(P)H] activity"/>
    <property type="evidence" value="ECO:0007669"/>
    <property type="project" value="TreeGrafter"/>
</dbReference>
<sequence length="350" mass="37771">MNQQSPALATTKLPRVVLCDPVEYEEECRAMFEGTAEVLQVVPSTTRTEFIQSLQPGGPLAGAIGLFERNQSTGHLGRFDHALISALPPSIKWIAHMGAGYDKVDVLACKARGIGVSHTPGAVDDATATTALYLLLSALRGFSGAERSLRAGHWKAGHAAGAAHDLTGRTVAILGLGGIGLRFAELVHAFPMRVLYHSRRRASHAPAWCEYFDSTHLDEMLAQADALSVHVPYTEETRAIVDARLISKLKEGAVIINTARGQVADEEAMMAALRDGHLSAVGLDVFNNEPDIDPRWYDIPNAVLLPHLGTATADSRKKMELQALRNLRDFVVTGKGVDLVPELRTSGPHL</sequence>
<dbReference type="EMBL" id="KE504252">
    <property type="protein sequence ID" value="EPS93877.1"/>
    <property type="molecule type" value="Genomic_DNA"/>
</dbReference>
<reference evidence="6 7" key="1">
    <citation type="journal article" date="2012" name="Science">
        <title>The Paleozoic origin of enzymatic lignin decomposition reconstructed from 31 fungal genomes.</title>
        <authorList>
            <person name="Floudas D."/>
            <person name="Binder M."/>
            <person name="Riley R."/>
            <person name="Barry K."/>
            <person name="Blanchette R.A."/>
            <person name="Henrissat B."/>
            <person name="Martinez A.T."/>
            <person name="Otillar R."/>
            <person name="Spatafora J.W."/>
            <person name="Yadav J.S."/>
            <person name="Aerts A."/>
            <person name="Benoit I."/>
            <person name="Boyd A."/>
            <person name="Carlson A."/>
            <person name="Copeland A."/>
            <person name="Coutinho P.M."/>
            <person name="de Vries R.P."/>
            <person name="Ferreira P."/>
            <person name="Findley K."/>
            <person name="Foster B."/>
            <person name="Gaskell J."/>
            <person name="Glotzer D."/>
            <person name="Gorecki P."/>
            <person name="Heitman J."/>
            <person name="Hesse C."/>
            <person name="Hori C."/>
            <person name="Igarashi K."/>
            <person name="Jurgens J.A."/>
            <person name="Kallen N."/>
            <person name="Kersten P."/>
            <person name="Kohler A."/>
            <person name="Kuees U."/>
            <person name="Kumar T.K.A."/>
            <person name="Kuo A."/>
            <person name="LaButti K."/>
            <person name="Larrondo L.F."/>
            <person name="Lindquist E."/>
            <person name="Ling A."/>
            <person name="Lombard V."/>
            <person name="Lucas S."/>
            <person name="Lundell T."/>
            <person name="Martin R."/>
            <person name="McLaughlin D.J."/>
            <person name="Morgenstern I."/>
            <person name="Morin E."/>
            <person name="Murat C."/>
            <person name="Nagy L.G."/>
            <person name="Nolan M."/>
            <person name="Ohm R.A."/>
            <person name="Patyshakuliyeva A."/>
            <person name="Rokas A."/>
            <person name="Ruiz-Duenas F.J."/>
            <person name="Sabat G."/>
            <person name="Salamov A."/>
            <person name="Samejima M."/>
            <person name="Schmutz J."/>
            <person name="Slot J.C."/>
            <person name="St John F."/>
            <person name="Stenlid J."/>
            <person name="Sun H."/>
            <person name="Sun S."/>
            <person name="Syed K."/>
            <person name="Tsang A."/>
            <person name="Wiebenga A."/>
            <person name="Young D."/>
            <person name="Pisabarro A."/>
            <person name="Eastwood D.C."/>
            <person name="Martin F."/>
            <person name="Cullen D."/>
            <person name="Grigoriev I.V."/>
            <person name="Hibbett D.S."/>
        </authorList>
    </citation>
    <scope>NUCLEOTIDE SEQUENCE</scope>
    <source>
        <strain evidence="7">FP-58527</strain>
    </source>
</reference>
<evidence type="ECO:0000259" key="5">
    <source>
        <dbReference type="Pfam" id="PF02826"/>
    </source>
</evidence>
<dbReference type="SUPFAM" id="SSF52283">
    <property type="entry name" value="Formate/glycerate dehydrogenase catalytic domain-like"/>
    <property type="match status" value="1"/>
</dbReference>
<dbReference type="FunCoup" id="S8DMK8">
    <property type="interactions" value="324"/>
</dbReference>
<proteinExistence type="inferred from homology"/>
<evidence type="ECO:0000313" key="7">
    <source>
        <dbReference type="Proteomes" id="UP000015241"/>
    </source>
</evidence>
<dbReference type="InterPro" id="IPR006140">
    <property type="entry name" value="D-isomer_DH_NAD-bd"/>
</dbReference>
<dbReference type="GO" id="GO:0030267">
    <property type="term" value="F:glyoxylate reductase (NADPH) activity"/>
    <property type="evidence" value="ECO:0007669"/>
    <property type="project" value="TreeGrafter"/>
</dbReference>
<dbReference type="Pfam" id="PF02826">
    <property type="entry name" value="2-Hacid_dh_C"/>
    <property type="match status" value="1"/>
</dbReference>
<dbReference type="GO" id="GO:0051287">
    <property type="term" value="F:NAD binding"/>
    <property type="evidence" value="ECO:0007669"/>
    <property type="project" value="InterPro"/>
</dbReference>
<dbReference type="SUPFAM" id="SSF51735">
    <property type="entry name" value="NAD(P)-binding Rossmann-fold domains"/>
    <property type="match status" value="1"/>
</dbReference>
<dbReference type="PANTHER" id="PTHR10996:SF257">
    <property type="entry name" value="GLYOXYLATE REDUCTASE 1"/>
    <property type="match status" value="1"/>
</dbReference>
<organism evidence="6 7">
    <name type="scientific">Fomitopsis schrenkii</name>
    <name type="common">Brown rot fungus</name>
    <dbReference type="NCBI Taxonomy" id="2126942"/>
    <lineage>
        <taxon>Eukaryota</taxon>
        <taxon>Fungi</taxon>
        <taxon>Dikarya</taxon>
        <taxon>Basidiomycota</taxon>
        <taxon>Agaricomycotina</taxon>
        <taxon>Agaricomycetes</taxon>
        <taxon>Polyporales</taxon>
        <taxon>Fomitopsis</taxon>
    </lineage>
</organism>
<dbReference type="PROSITE" id="PS00065">
    <property type="entry name" value="D_2_HYDROXYACID_DH_1"/>
    <property type="match status" value="1"/>
</dbReference>
<dbReference type="eggNOG" id="KOG0069">
    <property type="taxonomic scope" value="Eukaryota"/>
</dbReference>
<keyword evidence="7" id="KW-1185">Reference proteome</keyword>
<evidence type="ECO:0000256" key="2">
    <source>
        <dbReference type="ARBA" id="ARBA00023002"/>
    </source>
</evidence>
<evidence type="ECO:0000313" key="6">
    <source>
        <dbReference type="EMBL" id="EPS93877.1"/>
    </source>
</evidence>
<dbReference type="InterPro" id="IPR029752">
    <property type="entry name" value="D-isomer_DH_CS1"/>
</dbReference>
<feature type="domain" description="D-isomer specific 2-hydroxyacid dehydrogenase catalytic" evidence="4">
    <location>
        <begin position="44"/>
        <end position="334"/>
    </location>
</feature>
<dbReference type="PANTHER" id="PTHR10996">
    <property type="entry name" value="2-HYDROXYACID DEHYDROGENASE-RELATED"/>
    <property type="match status" value="1"/>
</dbReference>
<gene>
    <name evidence="6" type="ORF">FOMPIDRAFT_92362</name>
</gene>
<keyword evidence="2 3" id="KW-0560">Oxidoreductase</keyword>
<dbReference type="InterPro" id="IPR050223">
    <property type="entry name" value="D-isomer_2-hydroxyacid_DH"/>
</dbReference>
<evidence type="ECO:0000256" key="3">
    <source>
        <dbReference type="RuleBase" id="RU003719"/>
    </source>
</evidence>
<name>S8DMK8_FOMSC</name>
<dbReference type="InterPro" id="IPR036291">
    <property type="entry name" value="NAD(P)-bd_dom_sf"/>
</dbReference>
<dbReference type="InterPro" id="IPR029753">
    <property type="entry name" value="D-isomer_DH_CS"/>
</dbReference>
<dbReference type="OrthoDB" id="9991913at2759"/>
<evidence type="ECO:0008006" key="8">
    <source>
        <dbReference type="Google" id="ProtNLM"/>
    </source>
</evidence>
<evidence type="ECO:0000259" key="4">
    <source>
        <dbReference type="Pfam" id="PF00389"/>
    </source>
</evidence>
<accession>S8DMK8</accession>
<feature type="domain" description="D-isomer specific 2-hydroxyacid dehydrogenase NAD-binding" evidence="5">
    <location>
        <begin position="133"/>
        <end position="309"/>
    </location>
</feature>
<evidence type="ECO:0000256" key="1">
    <source>
        <dbReference type="ARBA" id="ARBA00005854"/>
    </source>
</evidence>
<protein>
    <recommendedName>
        <fullName evidence="8">2-hydroxyacid dehydrogenase</fullName>
    </recommendedName>
</protein>
<dbReference type="STRING" id="743788.S8DMK8"/>
<comment type="similarity">
    <text evidence="1 3">Belongs to the D-isomer specific 2-hydroxyacid dehydrogenase family.</text>
</comment>
<dbReference type="GO" id="GO:0005829">
    <property type="term" value="C:cytosol"/>
    <property type="evidence" value="ECO:0007669"/>
    <property type="project" value="TreeGrafter"/>
</dbReference>
<dbReference type="HOGENOM" id="CLU_019796_1_2_1"/>